<organism evidence="1 2">
    <name type="scientific">Alosa alosa</name>
    <name type="common">allis shad</name>
    <dbReference type="NCBI Taxonomy" id="278164"/>
    <lineage>
        <taxon>Eukaryota</taxon>
        <taxon>Metazoa</taxon>
        <taxon>Chordata</taxon>
        <taxon>Craniata</taxon>
        <taxon>Vertebrata</taxon>
        <taxon>Euteleostomi</taxon>
        <taxon>Actinopterygii</taxon>
        <taxon>Neopterygii</taxon>
        <taxon>Teleostei</taxon>
        <taxon>Clupei</taxon>
        <taxon>Clupeiformes</taxon>
        <taxon>Clupeoidei</taxon>
        <taxon>Clupeidae</taxon>
        <taxon>Alosa</taxon>
    </lineage>
</organism>
<name>A0AAV6FZF1_9TELE</name>
<gene>
    <name evidence="1" type="ORF">AALO_G00239590</name>
</gene>
<proteinExistence type="predicted"/>
<evidence type="ECO:0000313" key="2">
    <source>
        <dbReference type="Proteomes" id="UP000823561"/>
    </source>
</evidence>
<dbReference type="Proteomes" id="UP000823561">
    <property type="component" value="Chromosome 18"/>
</dbReference>
<keyword evidence="2" id="KW-1185">Reference proteome</keyword>
<accession>A0AAV6FZF1</accession>
<dbReference type="EMBL" id="JADWDJ010000018">
    <property type="protein sequence ID" value="KAG5267076.1"/>
    <property type="molecule type" value="Genomic_DNA"/>
</dbReference>
<comment type="caution">
    <text evidence="1">The sequence shown here is derived from an EMBL/GenBank/DDBJ whole genome shotgun (WGS) entry which is preliminary data.</text>
</comment>
<evidence type="ECO:0000313" key="1">
    <source>
        <dbReference type="EMBL" id="KAG5267076.1"/>
    </source>
</evidence>
<dbReference type="AlphaFoldDB" id="A0AAV6FZF1"/>
<protein>
    <recommendedName>
        <fullName evidence="3">Transposase</fullName>
    </recommendedName>
</protein>
<reference evidence="1" key="1">
    <citation type="submission" date="2020-10" db="EMBL/GenBank/DDBJ databases">
        <title>Chromosome-scale genome assembly of the Allis shad, Alosa alosa.</title>
        <authorList>
            <person name="Margot Z."/>
            <person name="Christophe K."/>
            <person name="Cabau C."/>
            <person name="Louis A."/>
            <person name="Berthelot C."/>
            <person name="Parey E."/>
            <person name="Roest Crollius H."/>
            <person name="Montfort J."/>
            <person name="Robinson-Rechavi M."/>
            <person name="Bucao C."/>
            <person name="Bouchez O."/>
            <person name="Gislard M."/>
            <person name="Lluch J."/>
            <person name="Milhes M."/>
            <person name="Lampietro C."/>
            <person name="Lopez Roques C."/>
            <person name="Donnadieu C."/>
            <person name="Braasch I."/>
            <person name="Desvignes T."/>
            <person name="Postlethwait J."/>
            <person name="Bobe J."/>
            <person name="Guiguen Y."/>
        </authorList>
    </citation>
    <scope>NUCLEOTIDE SEQUENCE</scope>
    <source>
        <strain evidence="1">M-15738</strain>
        <tissue evidence="1">Blood</tissue>
    </source>
</reference>
<sequence length="118" mass="13491">MAMSDNRFCRLVTEIRDRMNAQCIRILNEDVPEENSILESLQVFRQQEGARPYGRRRGTRPGVRPQQVTFKVLVLRSNTTTRYSSRNDATEACRVVVPLDLSPAEFRQARGQCSGQCS</sequence>
<evidence type="ECO:0008006" key="3">
    <source>
        <dbReference type="Google" id="ProtNLM"/>
    </source>
</evidence>